<dbReference type="EMBL" id="JBHSKX010000002">
    <property type="protein sequence ID" value="MFC5368180.1"/>
    <property type="molecule type" value="Genomic_DNA"/>
</dbReference>
<evidence type="ECO:0000313" key="3">
    <source>
        <dbReference type="Proteomes" id="UP001596201"/>
    </source>
</evidence>
<accession>A0ABD5RDR4</accession>
<dbReference type="InterPro" id="IPR011749">
    <property type="entry name" value="CHP02243"/>
</dbReference>
<dbReference type="AlphaFoldDB" id="A0ABD5RDR4"/>
<dbReference type="Proteomes" id="UP001596201">
    <property type="component" value="Unassembled WGS sequence"/>
</dbReference>
<comment type="caution">
    <text evidence="2">The sequence shown here is derived from an EMBL/GenBank/DDBJ whole genome shotgun (WGS) entry which is preliminary data.</text>
</comment>
<name>A0ABD5RDR4_9EURY</name>
<dbReference type="RefSeq" id="WP_227230421.1">
    <property type="nucleotide sequence ID" value="NZ_JAJCVJ010000002.1"/>
</dbReference>
<sequence>MSLDPPTLDDRTFDDLLADARKLLPAYTDEWTDHNVHDPGITVLELLAWLTETYGYQLDQITDDHVRKYLRLLGETPTPPRPARVDLSLSPSALADGAVVPNETTVRAAVGGTTVGFETARSVAVTDAELAHVVVDHRRGRTDNTTANREDTMHFLGFGPRAERGATLNLGFAGDPFAGDVLDVAFDFHDADLPPVGAHRDETGTFRPTVELQWEYLTDAGRWFDDDAWDPLSPATDDAGDPVDTTDRFYRGGHVRLSAPDPADWAAVDRLGRVFDSPSGRYWLRCRVVAGGYEIPPVFDAVRVNSVPAVHQRTVGPVDAASADAAVLVRAERRLGAVGGESAVPASVGDAGARPRPTDETRTTDLPGQAFLLPDAPVLDATIHVREPGDPPVQWTEVGDLDASGPTDNHYVREATTGVIRFGDGVTGRVPPAGSEVVASRYVAGGGVAGNVSQEAQWSLVTDSPVADEVAVSTLGPAAGGTDAESVDDALVRIRRGLLDTSRAVTGEDYRELARSTPGVRVARATATTHEVPGPGDCDPVTAVRVVVVPHSTLPESTPPEPSAGLLDAVDAHLQRHRLLTDRVSVAGPTYAGVRVAVGVELDEGFTAEGRIAAVETVLDDFLDPLTGFDGEGWPFGRPVYRAELYEQIAGVAGIDCVRNLSVSADGARVTDEGTVVIDPTALVYSAGHDVTVLTDDADCRRRR</sequence>
<reference evidence="2 3" key="1">
    <citation type="journal article" date="2019" name="Int. J. Syst. Evol. Microbiol.">
        <title>The Global Catalogue of Microorganisms (GCM) 10K type strain sequencing project: providing services to taxonomists for standard genome sequencing and annotation.</title>
        <authorList>
            <consortium name="The Broad Institute Genomics Platform"/>
            <consortium name="The Broad Institute Genome Sequencing Center for Infectious Disease"/>
            <person name="Wu L."/>
            <person name="Ma J."/>
        </authorList>
    </citation>
    <scope>NUCLEOTIDE SEQUENCE [LARGE SCALE GENOMIC DNA]</scope>
    <source>
        <strain evidence="2 3">CGMCC 1.12237</strain>
    </source>
</reference>
<evidence type="ECO:0000313" key="2">
    <source>
        <dbReference type="EMBL" id="MFC5368180.1"/>
    </source>
</evidence>
<protein>
    <submittedName>
        <fullName evidence="2">Baseplate assembly protein</fullName>
    </submittedName>
</protein>
<organism evidence="2 3">
    <name type="scientific">Salinirubrum litoreum</name>
    <dbReference type="NCBI Taxonomy" id="1126234"/>
    <lineage>
        <taxon>Archaea</taxon>
        <taxon>Methanobacteriati</taxon>
        <taxon>Methanobacteriota</taxon>
        <taxon>Stenosarchaea group</taxon>
        <taxon>Halobacteria</taxon>
        <taxon>Halobacteriales</taxon>
        <taxon>Haloferacaceae</taxon>
        <taxon>Salinirubrum</taxon>
    </lineage>
</organism>
<keyword evidence="3" id="KW-1185">Reference proteome</keyword>
<dbReference type="NCBIfam" id="TIGR02243">
    <property type="entry name" value="putative baseplate assembly protein"/>
    <property type="match status" value="1"/>
</dbReference>
<evidence type="ECO:0000256" key="1">
    <source>
        <dbReference type="SAM" id="MobiDB-lite"/>
    </source>
</evidence>
<proteinExistence type="predicted"/>
<gene>
    <name evidence="2" type="ORF">ACFPJ5_14685</name>
</gene>
<feature type="region of interest" description="Disordered" evidence="1">
    <location>
        <begin position="342"/>
        <end position="368"/>
    </location>
</feature>